<gene>
    <name evidence="4" type="ORF">Tdes44962_MAKER10019</name>
</gene>
<dbReference type="InterPro" id="IPR036875">
    <property type="entry name" value="Znf_CCHC_sf"/>
</dbReference>
<evidence type="ECO:0000256" key="1">
    <source>
        <dbReference type="PROSITE-ProRule" id="PRU00047"/>
    </source>
</evidence>
<dbReference type="Gene3D" id="4.10.60.10">
    <property type="entry name" value="Zinc finger, CCHC-type"/>
    <property type="match status" value="1"/>
</dbReference>
<evidence type="ECO:0000313" key="4">
    <source>
        <dbReference type="EMBL" id="KAH9826626.1"/>
    </source>
</evidence>
<keyword evidence="1" id="KW-0862">Zinc</keyword>
<dbReference type="Proteomes" id="UP001138500">
    <property type="component" value="Unassembled WGS sequence"/>
</dbReference>
<keyword evidence="1" id="KW-0479">Metal-binding</keyword>
<dbReference type="GO" id="GO:0003676">
    <property type="term" value="F:nucleic acid binding"/>
    <property type="evidence" value="ECO:0007669"/>
    <property type="project" value="InterPro"/>
</dbReference>
<evidence type="ECO:0000256" key="2">
    <source>
        <dbReference type="SAM" id="MobiDB-lite"/>
    </source>
</evidence>
<dbReference type="PROSITE" id="PS50158">
    <property type="entry name" value="ZF_CCHC"/>
    <property type="match status" value="1"/>
</dbReference>
<reference evidence="4 5" key="1">
    <citation type="journal article" date="2018" name="IMA Fungus">
        <title>IMA Genome-F 10: Nine draft genome sequences of Claviceps purpurea s.lat., including C. arundinis, C. humidiphila, and C. cf. spartinae, pseudomolecules for the pitch canker pathogen Fusarium circinatum, draft genome of Davidsoniella eucalypti, Grosmannia galeiformis, Quambalaria eucalypti, and Teratosphaeria destructans.</title>
        <authorList>
            <person name="Wingfield B.D."/>
            <person name="Liu M."/>
            <person name="Nguyen H.D."/>
            <person name="Lane F.A."/>
            <person name="Morgan S.W."/>
            <person name="De Vos L."/>
            <person name="Wilken P.M."/>
            <person name="Duong T.A."/>
            <person name="Aylward J."/>
            <person name="Coetzee M.P."/>
            <person name="Dadej K."/>
            <person name="De Beer Z.W."/>
            <person name="Findlay W."/>
            <person name="Havenga M."/>
            <person name="Kolarik M."/>
            <person name="Menzies J.G."/>
            <person name="Naidoo K."/>
            <person name="Pochopski O."/>
            <person name="Shoukouhi P."/>
            <person name="Santana Q.C."/>
            <person name="Seifert K.A."/>
            <person name="Soal N."/>
            <person name="Steenkamp E.T."/>
            <person name="Tatham C.T."/>
            <person name="van der Nest M.A."/>
            <person name="Wingfield M.J."/>
        </authorList>
    </citation>
    <scope>NUCLEOTIDE SEQUENCE [LARGE SCALE GENOMIC DNA]</scope>
    <source>
        <strain evidence="4">CMW44962</strain>
    </source>
</reference>
<feature type="region of interest" description="Disordered" evidence="2">
    <location>
        <begin position="51"/>
        <end position="134"/>
    </location>
</feature>
<protein>
    <submittedName>
        <fullName evidence="4">Gag/polymerase/env polyprotein</fullName>
    </submittedName>
</protein>
<keyword evidence="5" id="KW-1185">Reference proteome</keyword>
<dbReference type="SMART" id="SM00343">
    <property type="entry name" value="ZnF_C2HC"/>
    <property type="match status" value="1"/>
</dbReference>
<accession>A0A9W7W1H3</accession>
<keyword evidence="1" id="KW-0863">Zinc-finger</keyword>
<sequence length="134" mass="14935">MQYLSDTPKDPRRIDSFKPTLNKLQKAITNYNATPATRDELVDLASRLEKNILKKKTAKKPVEKKPALKASSAKGKDKSKDYTADGPSEKPKRDVSKLNCYRCGEKGHLRPNCPKTKNDLGGNPNKTPVVLKKS</sequence>
<feature type="compositionally biased region" description="Basic and acidic residues" evidence="2">
    <location>
        <begin position="74"/>
        <end position="96"/>
    </location>
</feature>
<dbReference type="InterPro" id="IPR001878">
    <property type="entry name" value="Znf_CCHC"/>
</dbReference>
<feature type="domain" description="CCHC-type" evidence="3">
    <location>
        <begin position="100"/>
        <end position="115"/>
    </location>
</feature>
<dbReference type="EMBL" id="RIBY02001974">
    <property type="protein sequence ID" value="KAH9826626.1"/>
    <property type="molecule type" value="Genomic_DNA"/>
</dbReference>
<dbReference type="GO" id="GO:0008270">
    <property type="term" value="F:zinc ion binding"/>
    <property type="evidence" value="ECO:0007669"/>
    <property type="project" value="UniProtKB-KW"/>
</dbReference>
<organism evidence="4 5">
    <name type="scientific">Teratosphaeria destructans</name>
    <dbReference type="NCBI Taxonomy" id="418781"/>
    <lineage>
        <taxon>Eukaryota</taxon>
        <taxon>Fungi</taxon>
        <taxon>Dikarya</taxon>
        <taxon>Ascomycota</taxon>
        <taxon>Pezizomycotina</taxon>
        <taxon>Dothideomycetes</taxon>
        <taxon>Dothideomycetidae</taxon>
        <taxon>Mycosphaerellales</taxon>
        <taxon>Teratosphaeriaceae</taxon>
        <taxon>Teratosphaeria</taxon>
    </lineage>
</organism>
<dbReference type="OrthoDB" id="427960at2759"/>
<proteinExistence type="predicted"/>
<evidence type="ECO:0000259" key="3">
    <source>
        <dbReference type="PROSITE" id="PS50158"/>
    </source>
</evidence>
<evidence type="ECO:0000313" key="5">
    <source>
        <dbReference type="Proteomes" id="UP001138500"/>
    </source>
</evidence>
<dbReference type="AlphaFoldDB" id="A0A9W7W1H3"/>
<dbReference type="Pfam" id="PF00098">
    <property type="entry name" value="zf-CCHC"/>
    <property type="match status" value="1"/>
</dbReference>
<comment type="caution">
    <text evidence="4">The sequence shown here is derived from an EMBL/GenBank/DDBJ whole genome shotgun (WGS) entry which is preliminary data.</text>
</comment>
<name>A0A9W7W1H3_9PEZI</name>
<reference evidence="4 5" key="2">
    <citation type="journal article" date="2021" name="Curr. Genet.">
        <title>Genetic response to nitrogen starvation in the aggressive Eucalyptus foliar pathogen Teratosphaeria destructans.</title>
        <authorList>
            <person name="Havenga M."/>
            <person name="Wingfield B.D."/>
            <person name="Wingfield M.J."/>
            <person name="Dreyer L.L."/>
            <person name="Roets F."/>
            <person name="Aylward J."/>
        </authorList>
    </citation>
    <scope>NUCLEOTIDE SEQUENCE [LARGE SCALE GENOMIC DNA]</scope>
    <source>
        <strain evidence="4">CMW44962</strain>
    </source>
</reference>
<dbReference type="SUPFAM" id="SSF57756">
    <property type="entry name" value="Retrovirus zinc finger-like domains"/>
    <property type="match status" value="1"/>
</dbReference>